<accession>A0AA87MRH7</accession>
<evidence type="ECO:0000313" key="2">
    <source>
        <dbReference type="Proteomes" id="UP000001343"/>
    </source>
</evidence>
<proteinExistence type="predicted"/>
<evidence type="ECO:0000313" key="1">
    <source>
        <dbReference type="EMBL" id="EKS00943.1"/>
    </source>
</evidence>
<comment type="caution">
    <text evidence="1">The sequence shown here is derived from an EMBL/GenBank/DDBJ whole genome shotgun (WGS) entry which is preliminary data.</text>
</comment>
<organism evidence="1 2">
    <name type="scientific">Leptospira mayottensis 200901122</name>
    <dbReference type="NCBI Taxonomy" id="1193010"/>
    <lineage>
        <taxon>Bacteria</taxon>
        <taxon>Pseudomonadati</taxon>
        <taxon>Spirochaetota</taxon>
        <taxon>Spirochaetia</taxon>
        <taxon>Leptospirales</taxon>
        <taxon>Leptospiraceae</taxon>
        <taxon>Leptospira</taxon>
    </lineage>
</organism>
<name>A0AA87MRH7_9LEPT</name>
<dbReference type="EMBL" id="AKWM02000027">
    <property type="protein sequence ID" value="EKS00943.1"/>
    <property type="molecule type" value="Genomic_DNA"/>
</dbReference>
<dbReference type="Proteomes" id="UP000001343">
    <property type="component" value="Unassembled WGS sequence"/>
</dbReference>
<protein>
    <submittedName>
        <fullName evidence="1">Uncharacterized protein</fullName>
    </submittedName>
</protein>
<dbReference type="AlphaFoldDB" id="A0AA87MRH7"/>
<sequence length="37" mass="4274">MDFMSDSLYSGKRFRILNIVDDFGRFAVVTSQSLQND</sequence>
<reference evidence="1 2" key="1">
    <citation type="journal article" date="2014" name="Int. J. Syst. Evol. Microbiol.">
        <title>Leptospira mayottensis sp. nov., a pathogenic species of the genus Leptospira isolated from humans.</title>
        <authorList>
            <person name="Bourhy P."/>
            <person name="Collet L."/>
            <person name="Brisse S."/>
            <person name="Picardeau M."/>
        </authorList>
    </citation>
    <scope>NUCLEOTIDE SEQUENCE [LARGE SCALE GENOMIC DNA]</scope>
    <source>
        <strain evidence="1 2">200901122</strain>
    </source>
</reference>
<gene>
    <name evidence="1" type="ORF">LEP1GSC125_3029</name>
</gene>